<gene>
    <name evidence="6" type="primary">rlmB</name>
    <name evidence="6" type="ORF">PDESU_01254</name>
</gene>
<dbReference type="InterPro" id="IPR004441">
    <property type="entry name" value="rRNA_MeTrfase_TrmH"/>
</dbReference>
<dbReference type="Proteomes" id="UP000366872">
    <property type="component" value="Unassembled WGS sequence"/>
</dbReference>
<dbReference type="PANTHER" id="PTHR46429">
    <property type="entry name" value="23S RRNA (GUANOSINE-2'-O-)-METHYLTRANSFERASE RLMB"/>
    <property type="match status" value="1"/>
</dbReference>
<feature type="compositionally biased region" description="Basic residues" evidence="4">
    <location>
        <begin position="12"/>
        <end position="26"/>
    </location>
</feature>
<dbReference type="Pfam" id="PF00588">
    <property type="entry name" value="SpoU_methylase"/>
    <property type="match status" value="1"/>
</dbReference>
<dbReference type="GO" id="GO:0008173">
    <property type="term" value="F:RNA methyltransferase activity"/>
    <property type="evidence" value="ECO:0007669"/>
    <property type="project" value="InterPro"/>
</dbReference>
<evidence type="ECO:0000313" key="7">
    <source>
        <dbReference type="Proteomes" id="UP000366872"/>
    </source>
</evidence>
<keyword evidence="2 6" id="KW-0489">Methyltransferase</keyword>
<evidence type="ECO:0000256" key="3">
    <source>
        <dbReference type="ARBA" id="ARBA00022679"/>
    </source>
</evidence>
<dbReference type="NCBIfam" id="TIGR00186">
    <property type="entry name" value="rRNA_methyl_3"/>
    <property type="match status" value="1"/>
</dbReference>
<dbReference type="CDD" id="cd18103">
    <property type="entry name" value="SpoU-like_RlmB"/>
    <property type="match status" value="1"/>
</dbReference>
<dbReference type="EMBL" id="CAAHFG010000001">
    <property type="protein sequence ID" value="VGO12700.1"/>
    <property type="molecule type" value="Genomic_DNA"/>
</dbReference>
<dbReference type="AlphaFoldDB" id="A0A6C2TYE0"/>
<evidence type="ECO:0000256" key="1">
    <source>
        <dbReference type="ARBA" id="ARBA00007228"/>
    </source>
</evidence>
<proteinExistence type="inferred from homology"/>
<evidence type="ECO:0000256" key="4">
    <source>
        <dbReference type="SAM" id="MobiDB-lite"/>
    </source>
</evidence>
<sequence>MATPNNPFQKRGSNHGRSGNKARSNKHAASSKAMIKDESELDALLAGTKDPLVLILDCIQDPHNLGACLRSANGAGVDAVIIPKDKAAPVTDVAIKVSCGGASHTPIFRITNLARTMDNLKKHGLWIAGTSDHLGTQNIYETDLSGPLALVMGSEEKGMRQLTRDKCDYLLSIPMAGFVECLNVSVATGVTLFEIVRQRKAAQS</sequence>
<dbReference type="SUPFAM" id="SSF75217">
    <property type="entry name" value="alpha/beta knot"/>
    <property type="match status" value="1"/>
</dbReference>
<evidence type="ECO:0000259" key="5">
    <source>
        <dbReference type="Pfam" id="PF00588"/>
    </source>
</evidence>
<dbReference type="InterPro" id="IPR029028">
    <property type="entry name" value="Alpha/beta_knot_MTases"/>
</dbReference>
<reference evidence="6 7" key="1">
    <citation type="submission" date="2019-04" db="EMBL/GenBank/DDBJ databases">
        <authorList>
            <person name="Van Vliet M D."/>
        </authorList>
    </citation>
    <scope>NUCLEOTIDE SEQUENCE [LARGE SCALE GENOMIC DNA]</scope>
    <source>
        <strain evidence="6 7">F1</strain>
    </source>
</reference>
<accession>A0A6C2TYE0</accession>
<feature type="domain" description="tRNA/rRNA methyltransferase SpoU type" evidence="5">
    <location>
        <begin position="52"/>
        <end position="193"/>
    </location>
</feature>
<name>A0A6C2TYE0_PONDE</name>
<comment type="similarity">
    <text evidence="1">Belongs to the class IV-like SAM-binding methyltransferase superfamily. RNA methyltransferase TrmH family.</text>
</comment>
<dbReference type="GO" id="GO:0006396">
    <property type="term" value="P:RNA processing"/>
    <property type="evidence" value="ECO:0007669"/>
    <property type="project" value="InterPro"/>
</dbReference>
<dbReference type="GO" id="GO:0032259">
    <property type="term" value="P:methylation"/>
    <property type="evidence" value="ECO:0007669"/>
    <property type="project" value="UniProtKB-KW"/>
</dbReference>
<dbReference type="GO" id="GO:0005829">
    <property type="term" value="C:cytosol"/>
    <property type="evidence" value="ECO:0007669"/>
    <property type="project" value="TreeGrafter"/>
</dbReference>
<dbReference type="InterPro" id="IPR001537">
    <property type="entry name" value="SpoU_MeTrfase"/>
</dbReference>
<organism evidence="6 7">
    <name type="scientific">Pontiella desulfatans</name>
    <dbReference type="NCBI Taxonomy" id="2750659"/>
    <lineage>
        <taxon>Bacteria</taxon>
        <taxon>Pseudomonadati</taxon>
        <taxon>Kiritimatiellota</taxon>
        <taxon>Kiritimatiellia</taxon>
        <taxon>Kiritimatiellales</taxon>
        <taxon>Pontiellaceae</taxon>
        <taxon>Pontiella</taxon>
    </lineage>
</organism>
<evidence type="ECO:0000256" key="2">
    <source>
        <dbReference type="ARBA" id="ARBA00022603"/>
    </source>
</evidence>
<dbReference type="InterPro" id="IPR029026">
    <property type="entry name" value="tRNA_m1G_MTases_N"/>
</dbReference>
<dbReference type="Gene3D" id="3.40.1280.10">
    <property type="match status" value="1"/>
</dbReference>
<dbReference type="RefSeq" id="WP_222847073.1">
    <property type="nucleotide sequence ID" value="NZ_CAAHFG010000001.1"/>
</dbReference>
<protein>
    <submittedName>
        <fullName evidence="6">23S rRNA (Guanosine-2'-O-)-methyltransferase RlmB</fullName>
    </submittedName>
</protein>
<dbReference type="GO" id="GO:0003723">
    <property type="term" value="F:RNA binding"/>
    <property type="evidence" value="ECO:0007669"/>
    <property type="project" value="InterPro"/>
</dbReference>
<dbReference type="FunFam" id="3.40.1280.10:FF:000008">
    <property type="entry name" value="Group 3 RNA methyltransferase TrmH"/>
    <property type="match status" value="1"/>
</dbReference>
<dbReference type="PANTHER" id="PTHR46429:SF1">
    <property type="entry name" value="23S RRNA (GUANOSINE-2'-O-)-METHYLTRANSFERASE RLMB"/>
    <property type="match status" value="1"/>
</dbReference>
<keyword evidence="3 6" id="KW-0808">Transferase</keyword>
<feature type="region of interest" description="Disordered" evidence="4">
    <location>
        <begin position="1"/>
        <end position="33"/>
    </location>
</feature>
<keyword evidence="7" id="KW-1185">Reference proteome</keyword>
<evidence type="ECO:0000313" key="6">
    <source>
        <dbReference type="EMBL" id="VGO12700.1"/>
    </source>
</evidence>